<evidence type="ECO:0000256" key="4">
    <source>
        <dbReference type="ARBA" id="ARBA00023136"/>
    </source>
</evidence>
<feature type="transmembrane region" description="Helical" evidence="5">
    <location>
        <begin position="208"/>
        <end position="224"/>
    </location>
</feature>
<evidence type="ECO:0000256" key="3">
    <source>
        <dbReference type="ARBA" id="ARBA00022989"/>
    </source>
</evidence>
<feature type="transmembrane region" description="Helical" evidence="5">
    <location>
        <begin position="58"/>
        <end position="76"/>
    </location>
</feature>
<feature type="transmembrane region" description="Helical" evidence="5">
    <location>
        <begin position="82"/>
        <end position="100"/>
    </location>
</feature>
<evidence type="ECO:0000256" key="2">
    <source>
        <dbReference type="ARBA" id="ARBA00022692"/>
    </source>
</evidence>
<dbReference type="OrthoDB" id="1631746at2"/>
<evidence type="ECO:0000313" key="8">
    <source>
        <dbReference type="Proteomes" id="UP000182826"/>
    </source>
</evidence>
<protein>
    <recommendedName>
        <fullName evidence="6">O-antigen ligase-related domain-containing protein</fullName>
    </recommendedName>
</protein>
<feature type="transmembrane region" description="Helical" evidence="5">
    <location>
        <begin position="112"/>
        <end position="132"/>
    </location>
</feature>
<feature type="domain" description="O-antigen ligase-related" evidence="6">
    <location>
        <begin position="192"/>
        <end position="336"/>
    </location>
</feature>
<dbReference type="EMBL" id="MLFK01000005">
    <property type="protein sequence ID" value="OIV42461.1"/>
    <property type="molecule type" value="Genomic_DNA"/>
</dbReference>
<feature type="transmembrane region" description="Helical" evidence="5">
    <location>
        <begin position="7"/>
        <end position="27"/>
    </location>
</feature>
<evidence type="ECO:0000313" key="7">
    <source>
        <dbReference type="EMBL" id="OIV42461.1"/>
    </source>
</evidence>
<comment type="subcellular location">
    <subcellularLocation>
        <location evidence="1">Membrane</location>
        <topology evidence="1">Multi-pass membrane protein</topology>
    </subcellularLocation>
</comment>
<dbReference type="InterPro" id="IPR007016">
    <property type="entry name" value="O-antigen_ligase-rel_domated"/>
</dbReference>
<accession>A0A1J7BV67</accession>
<proteinExistence type="predicted"/>
<feature type="transmembrane region" description="Helical" evidence="5">
    <location>
        <begin position="33"/>
        <end position="51"/>
    </location>
</feature>
<feature type="transmembrane region" description="Helical" evidence="5">
    <location>
        <begin position="323"/>
        <end position="340"/>
    </location>
</feature>
<name>A0A1J7BV67_FLAJO</name>
<dbReference type="Pfam" id="PF04932">
    <property type="entry name" value="Wzy_C"/>
    <property type="match status" value="1"/>
</dbReference>
<dbReference type="PANTHER" id="PTHR37422">
    <property type="entry name" value="TEICHURONIC ACID BIOSYNTHESIS PROTEIN TUAE"/>
    <property type="match status" value="1"/>
</dbReference>
<dbReference type="PANTHER" id="PTHR37422:SF13">
    <property type="entry name" value="LIPOPOLYSACCHARIDE BIOSYNTHESIS PROTEIN PA4999-RELATED"/>
    <property type="match status" value="1"/>
</dbReference>
<keyword evidence="4 5" id="KW-0472">Membrane</keyword>
<gene>
    <name evidence="7" type="ORF">BKM63_06170</name>
</gene>
<keyword evidence="8" id="KW-1185">Reference proteome</keyword>
<feature type="transmembrane region" description="Helical" evidence="5">
    <location>
        <begin position="352"/>
        <end position="371"/>
    </location>
</feature>
<dbReference type="AlphaFoldDB" id="A0A1J7BV67"/>
<comment type="caution">
    <text evidence="7">The sequence shown here is derived from an EMBL/GenBank/DDBJ whole genome shotgun (WGS) entry which is preliminary data.</text>
</comment>
<feature type="transmembrane region" description="Helical" evidence="5">
    <location>
        <begin position="377"/>
        <end position="394"/>
    </location>
</feature>
<evidence type="ECO:0000256" key="1">
    <source>
        <dbReference type="ARBA" id="ARBA00004141"/>
    </source>
</evidence>
<keyword evidence="3 5" id="KW-1133">Transmembrane helix</keyword>
<feature type="transmembrane region" description="Helical" evidence="5">
    <location>
        <begin position="152"/>
        <end position="172"/>
    </location>
</feature>
<reference evidence="7 8" key="1">
    <citation type="submission" date="2016-10" db="EMBL/GenBank/DDBJ databases">
        <title>Draft Genome Sequence of Rhizobacteria Flavobacterium johnsoniae CI04.</title>
        <authorList>
            <person name="Bravo J.I."/>
            <person name="Lozano G.L."/>
            <person name="Handelsman J."/>
        </authorList>
    </citation>
    <scope>NUCLEOTIDE SEQUENCE [LARGE SCALE GENOMIC DNA]</scope>
    <source>
        <strain evidence="7 8">CI04</strain>
    </source>
</reference>
<evidence type="ECO:0000259" key="6">
    <source>
        <dbReference type="Pfam" id="PF04932"/>
    </source>
</evidence>
<evidence type="ECO:0000256" key="5">
    <source>
        <dbReference type="SAM" id="Phobius"/>
    </source>
</evidence>
<sequence length="405" mass="48039">MKIKANIKLLLIPTLYLLVISSFVYYLEAIQSLLMILTGLLLLFITKFSDFKINFKNAPFIASFIILTFYYLLYFSKSSFKTIGESFLLFIVPLFSYYLYQIDSFIKIRKKIQFAYISSISLLCLYFLLFYINDIPNHHFDWYLARYNLEFYCKIHGTYICLWIGIAILFLADYISDYKKCSKKLKICSILMFISLLGGLIIYNSRNILLGLFIVVLLRLTILKREKIVITTNQKLSIAFIILLIILLSQRYLDTIHFLSNKSFTNSTRYASWTCSLKLIYDSHFLGMDYNLIQQKLNECYLPFNNFELKKFKINSHNQYLDFLLKGGFLLFFTFIWSLFIKLKETLKQKEYLYFSITVLFAIAFITENILVRQYGIYIYFLCEILLLGSIFRNKNHSIYEVEKC</sequence>
<dbReference type="InterPro" id="IPR051533">
    <property type="entry name" value="WaaL-like"/>
</dbReference>
<dbReference type="Proteomes" id="UP000182826">
    <property type="component" value="Unassembled WGS sequence"/>
</dbReference>
<feature type="transmembrane region" description="Helical" evidence="5">
    <location>
        <begin position="236"/>
        <end position="253"/>
    </location>
</feature>
<keyword evidence="2 5" id="KW-0812">Transmembrane</keyword>
<organism evidence="7 8">
    <name type="scientific">Flavobacterium johnsoniae</name>
    <name type="common">Cytophaga johnsonae</name>
    <dbReference type="NCBI Taxonomy" id="986"/>
    <lineage>
        <taxon>Bacteria</taxon>
        <taxon>Pseudomonadati</taxon>
        <taxon>Bacteroidota</taxon>
        <taxon>Flavobacteriia</taxon>
        <taxon>Flavobacteriales</taxon>
        <taxon>Flavobacteriaceae</taxon>
        <taxon>Flavobacterium</taxon>
    </lineage>
</organism>
<dbReference type="GO" id="GO:0016020">
    <property type="term" value="C:membrane"/>
    <property type="evidence" value="ECO:0007669"/>
    <property type="project" value="UniProtKB-SubCell"/>
</dbReference>
<feature type="transmembrane region" description="Helical" evidence="5">
    <location>
        <begin position="184"/>
        <end position="202"/>
    </location>
</feature>